<gene>
    <name evidence="1" type="ORF">Plil01_001124000</name>
</gene>
<accession>A0A9W6U7X3</accession>
<protein>
    <submittedName>
        <fullName evidence="1">Unnamed protein product</fullName>
    </submittedName>
</protein>
<evidence type="ECO:0000313" key="2">
    <source>
        <dbReference type="Proteomes" id="UP001165083"/>
    </source>
</evidence>
<evidence type="ECO:0000313" key="1">
    <source>
        <dbReference type="EMBL" id="GMF26927.1"/>
    </source>
</evidence>
<dbReference type="Proteomes" id="UP001165083">
    <property type="component" value="Unassembled WGS sequence"/>
</dbReference>
<dbReference type="AlphaFoldDB" id="A0A9W6U7X3"/>
<reference evidence="1" key="1">
    <citation type="submission" date="2023-04" db="EMBL/GenBank/DDBJ databases">
        <title>Phytophthora lilii NBRC 32176.</title>
        <authorList>
            <person name="Ichikawa N."/>
            <person name="Sato H."/>
            <person name="Tonouchi N."/>
        </authorList>
    </citation>
    <scope>NUCLEOTIDE SEQUENCE</scope>
    <source>
        <strain evidence="1">NBRC 32176</strain>
    </source>
</reference>
<sequence>MLAVAQASSYKLKVQFKTTTIFWRNSAVRRINNAMDWDALYASLVHDDDTDGVPVEVCRASLDDWDEYAASEYQELKTHSLERYDGKIGIVECLSPLHQTAGGCVTDLMNDAMGQFRRRIEGHGAAYVSNPPAAVAQYGRVEPDCSYGPPSRWCSFTCGAAMV</sequence>
<comment type="caution">
    <text evidence="1">The sequence shown here is derived from an EMBL/GenBank/DDBJ whole genome shotgun (WGS) entry which is preliminary data.</text>
</comment>
<name>A0A9W6U7X3_9STRA</name>
<keyword evidence="2" id="KW-1185">Reference proteome</keyword>
<dbReference type="EMBL" id="BSXW01000635">
    <property type="protein sequence ID" value="GMF26927.1"/>
    <property type="molecule type" value="Genomic_DNA"/>
</dbReference>
<proteinExistence type="predicted"/>
<organism evidence="1 2">
    <name type="scientific">Phytophthora lilii</name>
    <dbReference type="NCBI Taxonomy" id="2077276"/>
    <lineage>
        <taxon>Eukaryota</taxon>
        <taxon>Sar</taxon>
        <taxon>Stramenopiles</taxon>
        <taxon>Oomycota</taxon>
        <taxon>Peronosporomycetes</taxon>
        <taxon>Peronosporales</taxon>
        <taxon>Peronosporaceae</taxon>
        <taxon>Phytophthora</taxon>
    </lineage>
</organism>